<proteinExistence type="predicted"/>
<accession>Q97ME7</accession>
<dbReference type="OrthoDB" id="9784571at2"/>
<name>Q97ME7_CLOAB</name>
<evidence type="ECO:0000313" key="2">
    <source>
        <dbReference type="Proteomes" id="UP000000814"/>
    </source>
</evidence>
<dbReference type="eggNOG" id="COG1600">
    <property type="taxonomic scope" value="Bacteria"/>
</dbReference>
<keyword evidence="2" id="KW-1185">Reference proteome</keyword>
<dbReference type="STRING" id="272562.CA_C0251"/>
<protein>
    <submittedName>
        <fullName evidence="1">Uncharacterized Fe-S protein</fullName>
    </submittedName>
</protein>
<dbReference type="PATRIC" id="fig|272562.8.peg.436"/>
<dbReference type="Proteomes" id="UP000000814">
    <property type="component" value="Chromosome"/>
</dbReference>
<gene>
    <name evidence="1" type="ordered locus">CA_C0251</name>
</gene>
<dbReference type="EMBL" id="AE001437">
    <property type="protein sequence ID" value="AAK78232.1"/>
    <property type="molecule type" value="Genomic_DNA"/>
</dbReference>
<dbReference type="AlphaFoldDB" id="Q97ME7"/>
<dbReference type="RefSeq" id="WP_010963574.1">
    <property type="nucleotide sequence ID" value="NC_003030.1"/>
</dbReference>
<dbReference type="KEGG" id="cac:CA_C0251"/>
<reference evidence="1 2" key="1">
    <citation type="journal article" date="2001" name="J. Bacteriol.">
        <title>Genome sequence and comparative analysis of the solvent-producing bacterium Clostridium acetobutylicum.</title>
        <authorList>
            <person name="Nolling J."/>
            <person name="Breton G."/>
            <person name="Omelchenko M.V."/>
            <person name="Makarova K.S."/>
            <person name="Zeng Q."/>
            <person name="Gibson R."/>
            <person name="Lee H.M."/>
            <person name="Dubois J."/>
            <person name="Qiu D."/>
            <person name="Hitti J."/>
            <person name="Wolf Y.I."/>
            <person name="Tatusov R.L."/>
            <person name="Sabathe F."/>
            <person name="Doucette-Stamm L."/>
            <person name="Soucaille P."/>
            <person name="Daly M.J."/>
            <person name="Bennett G.N."/>
            <person name="Koonin E.V."/>
            <person name="Smith D.R."/>
        </authorList>
    </citation>
    <scope>NUCLEOTIDE SEQUENCE [LARGE SCALE GENOMIC DNA]</scope>
    <source>
        <strain evidence="2">ATCC 824 / DSM 792 / JCM 1419 / LMG 5710 / VKM B-1787</strain>
    </source>
</reference>
<dbReference type="HOGENOM" id="CLU_2750514_0_0_9"/>
<evidence type="ECO:0000313" key="1">
    <source>
        <dbReference type="EMBL" id="AAK78232.1"/>
    </source>
</evidence>
<organism evidence="1 2">
    <name type="scientific">Clostridium acetobutylicum (strain ATCC 824 / DSM 792 / JCM 1419 / IAM 19013 / LMG 5710 / NBRC 13948 / NRRL B-527 / VKM B-1787 / 2291 / W)</name>
    <dbReference type="NCBI Taxonomy" id="272562"/>
    <lineage>
        <taxon>Bacteria</taxon>
        <taxon>Bacillati</taxon>
        <taxon>Bacillota</taxon>
        <taxon>Clostridia</taxon>
        <taxon>Eubacteriales</taxon>
        <taxon>Clostridiaceae</taxon>
        <taxon>Clostridium</taxon>
    </lineage>
</organism>
<dbReference type="GeneID" id="44996747"/>
<dbReference type="PIR" id="E96930">
    <property type="entry name" value="E96930"/>
</dbReference>
<sequence>MDNISIQLSFYIESKGYKAIPIPSDEPYEYWDSQNRHGRAILSLKHLAQLSGLGFIDKNTLLKERGCFKP</sequence>